<feature type="transmembrane region" description="Helical" evidence="15">
    <location>
        <begin position="326"/>
        <end position="345"/>
    </location>
</feature>
<feature type="transmembrane region" description="Helical" evidence="15">
    <location>
        <begin position="54"/>
        <end position="84"/>
    </location>
</feature>
<dbReference type="InterPro" id="IPR045070">
    <property type="entry name" value="MATE_MepA-like"/>
</dbReference>
<comment type="caution">
    <text evidence="16">The sequence shown here is derived from an EMBL/GenBank/DDBJ whole genome shotgun (WGS) entry which is preliminary data.</text>
</comment>
<feature type="transmembrane region" description="Helical" evidence="15">
    <location>
        <begin position="395"/>
        <end position="417"/>
    </location>
</feature>
<keyword evidence="8" id="KW-1003">Cell membrane</keyword>
<dbReference type="NCBIfam" id="TIGR00797">
    <property type="entry name" value="matE"/>
    <property type="match status" value="1"/>
</dbReference>
<evidence type="ECO:0000256" key="14">
    <source>
        <dbReference type="ARBA" id="ARBA00031636"/>
    </source>
</evidence>
<evidence type="ECO:0000256" key="1">
    <source>
        <dbReference type="ARBA" id="ARBA00003408"/>
    </source>
</evidence>
<evidence type="ECO:0000256" key="8">
    <source>
        <dbReference type="ARBA" id="ARBA00022475"/>
    </source>
</evidence>
<proteinExistence type="inferred from homology"/>
<dbReference type="InterPro" id="IPR002528">
    <property type="entry name" value="MATE_fam"/>
</dbReference>
<dbReference type="GO" id="GO:0042910">
    <property type="term" value="F:xenobiotic transmembrane transporter activity"/>
    <property type="evidence" value="ECO:0007669"/>
    <property type="project" value="InterPro"/>
</dbReference>
<evidence type="ECO:0000256" key="13">
    <source>
        <dbReference type="ARBA" id="ARBA00023251"/>
    </source>
</evidence>
<feature type="transmembrane region" description="Helical" evidence="15">
    <location>
        <begin position="288"/>
        <end position="306"/>
    </location>
</feature>
<dbReference type="PANTHER" id="PTHR43298:SF2">
    <property type="entry name" value="FMN_FAD EXPORTER YEEO-RELATED"/>
    <property type="match status" value="1"/>
</dbReference>
<evidence type="ECO:0000256" key="15">
    <source>
        <dbReference type="SAM" id="Phobius"/>
    </source>
</evidence>
<keyword evidence="17" id="KW-1185">Reference proteome</keyword>
<dbReference type="GO" id="GO:0006811">
    <property type="term" value="P:monoatomic ion transport"/>
    <property type="evidence" value="ECO:0007669"/>
    <property type="project" value="UniProtKB-KW"/>
</dbReference>
<accession>A0A412G6N0</accession>
<reference evidence="16 17" key="1">
    <citation type="submission" date="2018-08" db="EMBL/GenBank/DDBJ databases">
        <title>A genome reference for cultivated species of the human gut microbiota.</title>
        <authorList>
            <person name="Zou Y."/>
            <person name="Xue W."/>
            <person name="Luo G."/>
        </authorList>
    </citation>
    <scope>NUCLEOTIDE SEQUENCE [LARGE SCALE GENOMIC DNA]</scope>
    <source>
        <strain evidence="16 17">AF24-29</strain>
    </source>
</reference>
<feature type="transmembrane region" description="Helical" evidence="15">
    <location>
        <begin position="139"/>
        <end position="159"/>
    </location>
</feature>
<evidence type="ECO:0000256" key="3">
    <source>
        <dbReference type="ARBA" id="ARBA00008417"/>
    </source>
</evidence>
<keyword evidence="9 15" id="KW-0812">Transmembrane</keyword>
<feature type="transmembrane region" description="Helical" evidence="15">
    <location>
        <begin position="171"/>
        <end position="192"/>
    </location>
</feature>
<keyword evidence="7" id="KW-0050">Antiport</keyword>
<evidence type="ECO:0000313" key="17">
    <source>
        <dbReference type="Proteomes" id="UP000284178"/>
    </source>
</evidence>
<dbReference type="PANTHER" id="PTHR43298">
    <property type="entry name" value="MULTIDRUG RESISTANCE PROTEIN NORM-RELATED"/>
    <property type="match status" value="1"/>
</dbReference>
<dbReference type="PIRSF" id="PIRSF006603">
    <property type="entry name" value="DinF"/>
    <property type="match status" value="1"/>
</dbReference>
<keyword evidence="12 15" id="KW-0472">Membrane</keyword>
<evidence type="ECO:0000313" key="16">
    <source>
        <dbReference type="EMBL" id="RGR76945.1"/>
    </source>
</evidence>
<feature type="transmembrane region" description="Helical" evidence="15">
    <location>
        <begin position="21"/>
        <end position="42"/>
    </location>
</feature>
<dbReference type="Pfam" id="PF01554">
    <property type="entry name" value="MatE"/>
    <property type="match status" value="2"/>
</dbReference>
<feature type="transmembrane region" description="Helical" evidence="15">
    <location>
        <begin position="105"/>
        <end position="127"/>
    </location>
</feature>
<dbReference type="GO" id="GO:0015297">
    <property type="term" value="F:antiporter activity"/>
    <property type="evidence" value="ECO:0007669"/>
    <property type="project" value="UniProtKB-KW"/>
</dbReference>
<name>A0A412G6N0_9FIRM</name>
<dbReference type="Proteomes" id="UP000284178">
    <property type="component" value="Unassembled WGS sequence"/>
</dbReference>
<dbReference type="EMBL" id="QRUP01000001">
    <property type="protein sequence ID" value="RGR76945.1"/>
    <property type="molecule type" value="Genomic_DNA"/>
</dbReference>
<keyword evidence="10 15" id="KW-1133">Transmembrane helix</keyword>
<evidence type="ECO:0000256" key="7">
    <source>
        <dbReference type="ARBA" id="ARBA00022449"/>
    </source>
</evidence>
<evidence type="ECO:0000256" key="4">
    <source>
        <dbReference type="ARBA" id="ARBA00020268"/>
    </source>
</evidence>
<comment type="function">
    <text evidence="1">Multidrug efflux pump.</text>
</comment>
<evidence type="ECO:0000256" key="11">
    <source>
        <dbReference type="ARBA" id="ARBA00023065"/>
    </source>
</evidence>
<dbReference type="CDD" id="cd13143">
    <property type="entry name" value="MATE_MepA_like"/>
    <property type="match status" value="1"/>
</dbReference>
<dbReference type="RefSeq" id="WP_117892699.1">
    <property type="nucleotide sequence ID" value="NZ_CABJCV010000001.1"/>
</dbReference>
<dbReference type="AlphaFoldDB" id="A0A412G6N0"/>
<evidence type="ECO:0000256" key="5">
    <source>
        <dbReference type="ARBA" id="ARBA00022106"/>
    </source>
</evidence>
<evidence type="ECO:0000256" key="12">
    <source>
        <dbReference type="ARBA" id="ARBA00023136"/>
    </source>
</evidence>
<evidence type="ECO:0000256" key="6">
    <source>
        <dbReference type="ARBA" id="ARBA00022448"/>
    </source>
</evidence>
<dbReference type="InterPro" id="IPR050222">
    <property type="entry name" value="MATE_MdtK"/>
</dbReference>
<dbReference type="GO" id="GO:0005886">
    <property type="term" value="C:plasma membrane"/>
    <property type="evidence" value="ECO:0007669"/>
    <property type="project" value="UniProtKB-SubCell"/>
</dbReference>
<keyword evidence="13" id="KW-0046">Antibiotic resistance</keyword>
<dbReference type="GeneID" id="83014029"/>
<comment type="similarity">
    <text evidence="3">Belongs to the multi antimicrobial extrusion (MATE) (TC 2.A.66.1) family. MepA subfamily.</text>
</comment>
<evidence type="ECO:0000256" key="2">
    <source>
        <dbReference type="ARBA" id="ARBA00004651"/>
    </source>
</evidence>
<dbReference type="InterPro" id="IPR048279">
    <property type="entry name" value="MdtK-like"/>
</dbReference>
<feature type="transmembrane region" description="Helical" evidence="15">
    <location>
        <begin position="366"/>
        <end position="389"/>
    </location>
</feature>
<comment type="subcellular location">
    <subcellularLocation>
        <location evidence="2">Cell membrane</location>
        <topology evidence="2">Multi-pass membrane protein</topology>
    </subcellularLocation>
</comment>
<sequence>MTMNKNTDRSLILDSMPVKQALIRLAVPSILASMVTTIYNIADTFFIGQLHNTAMIAATTVAMPIMMLTHAFGESIGVSAGSYISRQLGAGHRDQVSRIVQTTMTLVVLISIVLPILFITFLGPLLGMFGAEGDVTMYAAQYVTILLVFAFSQIIKLTIVHLLRAEGDVNFPMAAIFAGVVANLILDPIFMFDWGLNLGIAGAAWATAAAQCLSLVMLLGRLLFKAEAVRWNPRVWMLDKAAVQEILSLGVAVFARQALPSITYSCLAMQASVYGTDFLAGIGIAKKCLNLVMFAIIGFAQGFQPFAAYNYGAGNRPRLKQALKSALTWGTVYGCFAAVFYLTLAPQIVQIFSREAAVIEMGRMMLYGYAVSMPVVGAYNIAAVLLQALGEKRSAFFLSIARQGLFYIPIIWILPTLLGKLGIFMAQPCADYLTILTVVFLCRHLFVDLMKG</sequence>
<gene>
    <name evidence="16" type="ORF">DWY25_01225</name>
</gene>
<protein>
    <recommendedName>
        <fullName evidence="5">Multidrug export protein MepA</fullName>
    </recommendedName>
    <alternativeName>
        <fullName evidence="14">Multidrug-efflux transporter</fullName>
    </alternativeName>
    <alternativeName>
        <fullName evidence="4">Probable multidrug resistance protein NorM</fullName>
    </alternativeName>
</protein>
<keyword evidence="11" id="KW-0406">Ion transport</keyword>
<organism evidence="16 17">
    <name type="scientific">Holdemania filiformis</name>
    <dbReference type="NCBI Taxonomy" id="61171"/>
    <lineage>
        <taxon>Bacteria</taxon>
        <taxon>Bacillati</taxon>
        <taxon>Bacillota</taxon>
        <taxon>Erysipelotrichia</taxon>
        <taxon>Erysipelotrichales</taxon>
        <taxon>Erysipelotrichaceae</taxon>
        <taxon>Holdemania</taxon>
    </lineage>
</organism>
<feature type="transmembrane region" description="Helical" evidence="15">
    <location>
        <begin position="198"/>
        <end position="224"/>
    </location>
</feature>
<evidence type="ECO:0000256" key="10">
    <source>
        <dbReference type="ARBA" id="ARBA00022989"/>
    </source>
</evidence>
<dbReference type="GO" id="GO:0046677">
    <property type="term" value="P:response to antibiotic"/>
    <property type="evidence" value="ECO:0007669"/>
    <property type="project" value="UniProtKB-KW"/>
</dbReference>
<evidence type="ECO:0000256" key="9">
    <source>
        <dbReference type="ARBA" id="ARBA00022692"/>
    </source>
</evidence>
<keyword evidence="6" id="KW-0813">Transport</keyword>